<dbReference type="STRING" id="3702.B3H708"/>
<dbReference type="Araport" id="AT1G53366"/>
<proteinExistence type="predicted"/>
<evidence type="ECO:0000313" key="3">
    <source>
        <dbReference type="Proteomes" id="UP000006548"/>
    </source>
</evidence>
<protein>
    <submittedName>
        <fullName evidence="2">Uncharacterized protein</fullName>
    </submittedName>
</protein>
<dbReference type="HOGENOM" id="CLU_3208293_0_0_1"/>
<keyword evidence="3" id="KW-1185">Reference proteome</keyword>
<gene>
    <name evidence="1 2" type="ordered locus">At1g53366</name>
</gene>
<evidence type="ECO:0000313" key="1">
    <source>
        <dbReference type="Araport" id="AT1G53366"/>
    </source>
</evidence>
<reference evidence="2 3" key="1">
    <citation type="journal article" date="2000" name="Nature">
        <title>Sequence and analysis of chromosome 1 of the plant Arabidopsis thaliana.</title>
        <authorList>
            <person name="Theologis A."/>
            <person name="Ecker J.R."/>
            <person name="Palm C.J."/>
            <person name="Federspiel N.A."/>
            <person name="Kaul S."/>
            <person name="White O."/>
            <person name="Alonso J."/>
            <person name="Altafi H."/>
            <person name="Araujo R."/>
            <person name="Bowman C.L."/>
            <person name="Brooks S.Y."/>
            <person name="Buehler E."/>
            <person name="Chan A."/>
            <person name="Chao Q."/>
            <person name="Chen H."/>
            <person name="Cheuk R.F."/>
            <person name="Chin C.W."/>
            <person name="Chung M.K."/>
            <person name="Conn L."/>
            <person name="Conway A.B."/>
            <person name="Conway A.R."/>
            <person name="Creasy T.H."/>
            <person name="Dewar K."/>
            <person name="Dunn P."/>
            <person name="Etgu P."/>
            <person name="Feldblyum T.V."/>
            <person name="Feng J."/>
            <person name="Fong B."/>
            <person name="Fujii C.Y."/>
            <person name="Gill J.E."/>
            <person name="Goldsmith A.D."/>
            <person name="Haas B."/>
            <person name="Hansen N.F."/>
            <person name="Hughes B."/>
            <person name="Huizar L."/>
            <person name="Hunter J.L."/>
            <person name="Jenkins J."/>
            <person name="Johnson-Hopson C."/>
            <person name="Khan S."/>
            <person name="Khaykin E."/>
            <person name="Kim C.J."/>
            <person name="Koo H.L."/>
            <person name="Kremenetskaia I."/>
            <person name="Kurtz D.B."/>
            <person name="Kwan A."/>
            <person name="Lam B."/>
            <person name="Langin-Hooper S."/>
            <person name="Lee A."/>
            <person name="Lee J.M."/>
            <person name="Lenz C.A."/>
            <person name="Li J.H."/>
            <person name="Li Y."/>
            <person name="Lin X."/>
            <person name="Liu S.X."/>
            <person name="Liu Z.A."/>
            <person name="Luros J.S."/>
            <person name="Maiti R."/>
            <person name="Marziali A."/>
            <person name="Militscher J."/>
            <person name="Miranda M."/>
            <person name="Nguyen M."/>
            <person name="Nierman W.C."/>
            <person name="Osborne B.I."/>
            <person name="Pai G."/>
            <person name="Peterson J."/>
            <person name="Pham P.K."/>
            <person name="Rizzo M."/>
            <person name="Rooney T."/>
            <person name="Rowley D."/>
            <person name="Sakano H."/>
            <person name="Salzberg S.L."/>
            <person name="Schwartz J.R."/>
            <person name="Shinn P."/>
            <person name="Southwick A.M."/>
            <person name="Sun H."/>
            <person name="Tallon L.J."/>
            <person name="Tambunga G."/>
            <person name="Toriumi M.J."/>
            <person name="Town C.D."/>
            <person name="Utterback T."/>
            <person name="Van Aken S."/>
            <person name="Vaysberg M."/>
            <person name="Vysotskaia V.S."/>
            <person name="Walker M."/>
            <person name="Wu D."/>
            <person name="Yu G."/>
            <person name="Fraser C.M."/>
            <person name="Venter J.C."/>
            <person name="Davis R.W."/>
        </authorList>
    </citation>
    <scope>NUCLEOTIDE SEQUENCE [LARGE SCALE GENOMIC DNA]</scope>
    <source>
        <strain evidence="3">cv. Columbia</strain>
    </source>
</reference>
<dbReference type="AlphaFoldDB" id="B3H708"/>
<dbReference type="PaxDb" id="3702-AT1G53366.1"/>
<dbReference type="InParanoid" id="B3H708"/>
<name>B3H708_ARATH</name>
<dbReference type="EMBL" id="CP002684">
    <property type="protein sequence ID" value="AEE32931.1"/>
    <property type="molecule type" value="Genomic_DNA"/>
</dbReference>
<evidence type="ECO:0000313" key="2">
    <source>
        <dbReference type="EMBL" id="AEE32931.1"/>
    </source>
</evidence>
<dbReference type="RefSeq" id="NP_001117478.1">
    <property type="nucleotide sequence ID" value="NM_001124006.1"/>
</dbReference>
<dbReference type="Proteomes" id="UP000006548">
    <property type="component" value="Chromosome 1"/>
</dbReference>
<dbReference type="GeneID" id="6240615"/>
<dbReference type="KEGG" id="ath:AT1G53366"/>
<accession>B3H708</accession>
<organism evidence="2 3">
    <name type="scientific">Arabidopsis thaliana</name>
    <name type="common">Mouse-ear cress</name>
    <dbReference type="NCBI Taxonomy" id="3702"/>
    <lineage>
        <taxon>Eukaryota</taxon>
        <taxon>Viridiplantae</taxon>
        <taxon>Streptophyta</taxon>
        <taxon>Embryophyta</taxon>
        <taxon>Tracheophyta</taxon>
        <taxon>Spermatophyta</taxon>
        <taxon>Magnoliopsida</taxon>
        <taxon>eudicotyledons</taxon>
        <taxon>Gunneridae</taxon>
        <taxon>Pentapetalae</taxon>
        <taxon>rosids</taxon>
        <taxon>malvids</taxon>
        <taxon>Brassicales</taxon>
        <taxon>Brassicaceae</taxon>
        <taxon>Camelineae</taxon>
        <taxon>Arabidopsis</taxon>
    </lineage>
</organism>
<reference evidence="3" key="2">
    <citation type="journal article" date="2017" name="Plant J.">
        <title>Araport11: a complete reannotation of the Arabidopsis thaliana reference genome.</title>
        <authorList>
            <person name="Cheng C.Y."/>
            <person name="Krishnakumar V."/>
            <person name="Chan A.P."/>
            <person name="Thibaud-Nissen F."/>
            <person name="Schobel S."/>
            <person name="Town C.D."/>
        </authorList>
    </citation>
    <scope>GENOME REANNOTATION</scope>
    <source>
        <strain evidence="3">cv. Columbia</strain>
    </source>
</reference>
<sequence>MISKPYNRLKGNNSGEKWMACRAFIDTQRHLALDFNGNHECILMI</sequence>
<dbReference type="TAIR" id="AT1G53366"/>